<dbReference type="STRING" id="4540.A0A3L6SJU8"/>
<feature type="compositionally biased region" description="Polar residues" evidence="5">
    <location>
        <begin position="352"/>
        <end position="370"/>
    </location>
</feature>
<gene>
    <name evidence="7" type="ORF">C2845_PM07G09820</name>
</gene>
<reference evidence="8" key="1">
    <citation type="journal article" date="2019" name="Nat. Commun.">
        <title>The genome of broomcorn millet.</title>
        <authorList>
            <person name="Zou C."/>
            <person name="Miki D."/>
            <person name="Li D."/>
            <person name="Tang Q."/>
            <person name="Xiao L."/>
            <person name="Rajput S."/>
            <person name="Deng P."/>
            <person name="Jia W."/>
            <person name="Huang R."/>
            <person name="Zhang M."/>
            <person name="Sun Y."/>
            <person name="Hu J."/>
            <person name="Fu X."/>
            <person name="Schnable P.S."/>
            <person name="Li F."/>
            <person name="Zhang H."/>
            <person name="Feng B."/>
            <person name="Zhu X."/>
            <person name="Liu R."/>
            <person name="Schnable J.C."/>
            <person name="Zhu J.-K."/>
            <person name="Zhang H."/>
        </authorList>
    </citation>
    <scope>NUCLEOTIDE SEQUENCE [LARGE SCALE GENOMIC DNA]</scope>
</reference>
<dbReference type="PANTHER" id="PTHR12606:SF1">
    <property type="entry name" value="UBIQUITIN-LIKE-SPECIFIC PROTEASE 1A"/>
    <property type="match status" value="1"/>
</dbReference>
<dbReference type="EMBL" id="PQIB02000004">
    <property type="protein sequence ID" value="RLN22856.1"/>
    <property type="molecule type" value="Genomic_DNA"/>
</dbReference>
<keyword evidence="3" id="KW-0378">Hydrolase</keyword>
<keyword evidence="8" id="KW-1185">Reference proteome</keyword>
<keyword evidence="2" id="KW-0645">Protease</keyword>
<dbReference type="GO" id="GO:0016929">
    <property type="term" value="F:deSUMOylase activity"/>
    <property type="evidence" value="ECO:0007669"/>
    <property type="project" value="TreeGrafter"/>
</dbReference>
<proteinExistence type="inferred from homology"/>
<evidence type="ECO:0000256" key="3">
    <source>
        <dbReference type="ARBA" id="ARBA00022801"/>
    </source>
</evidence>
<feature type="compositionally biased region" description="Polar residues" evidence="5">
    <location>
        <begin position="403"/>
        <end position="414"/>
    </location>
</feature>
<evidence type="ECO:0000256" key="2">
    <source>
        <dbReference type="ARBA" id="ARBA00022670"/>
    </source>
</evidence>
<dbReference type="SUPFAM" id="SSF54001">
    <property type="entry name" value="Cysteine proteinases"/>
    <property type="match status" value="1"/>
</dbReference>
<evidence type="ECO:0000256" key="4">
    <source>
        <dbReference type="ARBA" id="ARBA00022807"/>
    </source>
</evidence>
<dbReference type="Pfam" id="PF02902">
    <property type="entry name" value="Peptidase_C48"/>
    <property type="match status" value="1"/>
</dbReference>
<evidence type="ECO:0000313" key="8">
    <source>
        <dbReference type="Proteomes" id="UP000275267"/>
    </source>
</evidence>
<dbReference type="Gene3D" id="3.40.395.10">
    <property type="entry name" value="Adenoviral Proteinase, Chain A"/>
    <property type="match status" value="1"/>
</dbReference>
<organism evidence="7 8">
    <name type="scientific">Panicum miliaceum</name>
    <name type="common">Proso millet</name>
    <name type="synonym">Broomcorn millet</name>
    <dbReference type="NCBI Taxonomy" id="4540"/>
    <lineage>
        <taxon>Eukaryota</taxon>
        <taxon>Viridiplantae</taxon>
        <taxon>Streptophyta</taxon>
        <taxon>Embryophyta</taxon>
        <taxon>Tracheophyta</taxon>
        <taxon>Spermatophyta</taxon>
        <taxon>Magnoliopsida</taxon>
        <taxon>Liliopsida</taxon>
        <taxon>Poales</taxon>
        <taxon>Poaceae</taxon>
        <taxon>PACMAD clade</taxon>
        <taxon>Panicoideae</taxon>
        <taxon>Panicodae</taxon>
        <taxon>Paniceae</taxon>
        <taxon>Panicinae</taxon>
        <taxon>Panicum</taxon>
        <taxon>Panicum sect. Panicum</taxon>
    </lineage>
</organism>
<keyword evidence="4" id="KW-0788">Thiol protease</keyword>
<feature type="domain" description="Ubiquitin-like protease family profile" evidence="6">
    <location>
        <begin position="102"/>
        <end position="277"/>
    </location>
</feature>
<comment type="caution">
    <text evidence="7">The sequence shown here is derived from an EMBL/GenBank/DDBJ whole genome shotgun (WGS) entry which is preliminary data.</text>
</comment>
<evidence type="ECO:0000259" key="6">
    <source>
        <dbReference type="PROSITE" id="PS50600"/>
    </source>
</evidence>
<dbReference type="PROSITE" id="PS50600">
    <property type="entry name" value="ULP_PROTEASE"/>
    <property type="match status" value="1"/>
</dbReference>
<dbReference type="AlphaFoldDB" id="A0A3L6SJU8"/>
<dbReference type="InterPro" id="IPR003653">
    <property type="entry name" value="Peptidase_C48_C"/>
</dbReference>
<evidence type="ECO:0000256" key="1">
    <source>
        <dbReference type="ARBA" id="ARBA00005234"/>
    </source>
</evidence>
<protein>
    <recommendedName>
        <fullName evidence="6">Ubiquitin-like protease family profile domain-containing protein</fullName>
    </recommendedName>
</protein>
<dbReference type="PANTHER" id="PTHR12606">
    <property type="entry name" value="SENTRIN/SUMO-SPECIFIC PROTEASE"/>
    <property type="match status" value="1"/>
</dbReference>
<accession>A0A3L6SJU8</accession>
<evidence type="ECO:0000256" key="5">
    <source>
        <dbReference type="SAM" id="MobiDB-lite"/>
    </source>
</evidence>
<dbReference type="Proteomes" id="UP000275267">
    <property type="component" value="Unassembled WGS sequence"/>
</dbReference>
<dbReference type="GO" id="GO:0005634">
    <property type="term" value="C:nucleus"/>
    <property type="evidence" value="ECO:0007669"/>
    <property type="project" value="TreeGrafter"/>
</dbReference>
<sequence length="437" mass="50012">MHEHTYIPEQLGNLKGNMEGLAASIGDRSLLASIPLLRKTGGRDIYAQHSLEDLYTNEKHTNHSTEYLDFDNDYILSEEDKEALNFITHSYDYAVVVDIADILLTVHFLQPHVKDGWVFDSVIDAYAYIANVDNSFTSVVTNFQSRELSEQNGAFDSKNQRTWTGILGGRCVKRQMVFVPFNVWGCHWCLLVVNKARKEIQILNSLAEIPQFRNQKMEKTLVANLQACIEYAAEDGFITHADYVNITQWRTEYYTNIPQQKDCNSCGIYVLKYMLEWNGVEMRHNFTKDQMDIFRRKICCRLLHSECNKSRRTSYKDPITKQQYLAENPTYGQDGPGIGLEDDIYMINAENGSRGNKIHSTPAKNLTSTESIKKDQAKPTLGQKKRGRPRKDGHNTKEAAGKQVTQKGLKTSTVHVRGENQRACNPSQYMLSPYKQK</sequence>
<feature type="compositionally biased region" description="Basic and acidic residues" evidence="5">
    <location>
        <begin position="390"/>
        <end position="400"/>
    </location>
</feature>
<dbReference type="GO" id="GO:0016926">
    <property type="term" value="P:protein desumoylation"/>
    <property type="evidence" value="ECO:0007669"/>
    <property type="project" value="TreeGrafter"/>
</dbReference>
<name>A0A3L6SJU8_PANMI</name>
<dbReference type="InterPro" id="IPR038765">
    <property type="entry name" value="Papain-like_cys_pep_sf"/>
</dbReference>
<dbReference type="GO" id="GO:0006508">
    <property type="term" value="P:proteolysis"/>
    <property type="evidence" value="ECO:0007669"/>
    <property type="project" value="UniProtKB-KW"/>
</dbReference>
<dbReference type="OrthoDB" id="681426at2759"/>
<feature type="region of interest" description="Disordered" evidence="5">
    <location>
        <begin position="352"/>
        <end position="437"/>
    </location>
</feature>
<comment type="similarity">
    <text evidence="1">Belongs to the peptidase C48 family.</text>
</comment>
<evidence type="ECO:0000313" key="7">
    <source>
        <dbReference type="EMBL" id="RLN22856.1"/>
    </source>
</evidence>